<evidence type="ECO:0000256" key="3">
    <source>
        <dbReference type="ARBA" id="ARBA00022840"/>
    </source>
</evidence>
<keyword evidence="1" id="KW-0547">Nucleotide-binding</keyword>
<dbReference type="InterPro" id="IPR029000">
    <property type="entry name" value="Cyclophilin-like_dom_sf"/>
</dbReference>
<evidence type="ECO:0000256" key="4">
    <source>
        <dbReference type="SAM" id="MobiDB-lite"/>
    </source>
</evidence>
<evidence type="ECO:0000256" key="2">
    <source>
        <dbReference type="ARBA" id="ARBA00022801"/>
    </source>
</evidence>
<dbReference type="Pfam" id="PF02626">
    <property type="entry name" value="CT_A_B"/>
    <property type="match status" value="1"/>
</dbReference>
<dbReference type="InterPro" id="IPR003778">
    <property type="entry name" value="CT_A_B"/>
</dbReference>
<dbReference type="SMART" id="SM00797">
    <property type="entry name" value="AHS2"/>
    <property type="match status" value="1"/>
</dbReference>
<evidence type="ECO:0000313" key="6">
    <source>
        <dbReference type="EMBL" id="WRP13913.1"/>
    </source>
</evidence>
<proteinExistence type="predicted"/>
<dbReference type="PANTHER" id="PTHR43309">
    <property type="entry name" value="5-OXOPROLINASE SUBUNIT C"/>
    <property type="match status" value="1"/>
</dbReference>
<dbReference type="InterPro" id="IPR052708">
    <property type="entry name" value="PxpC"/>
</dbReference>
<gene>
    <name evidence="6" type="ORF">VLY81_10810</name>
</gene>
<protein>
    <submittedName>
        <fullName evidence="6">Biotin-dependent carboxyltransferase family protein</fullName>
    </submittedName>
</protein>
<dbReference type="Gene3D" id="2.40.100.10">
    <property type="entry name" value="Cyclophilin-like"/>
    <property type="match status" value="1"/>
</dbReference>
<dbReference type="NCBIfam" id="TIGR00724">
    <property type="entry name" value="urea_amlyse_rel"/>
    <property type="match status" value="1"/>
</dbReference>
<evidence type="ECO:0000259" key="5">
    <source>
        <dbReference type="SMART" id="SM00797"/>
    </source>
</evidence>
<evidence type="ECO:0000313" key="7">
    <source>
        <dbReference type="Proteomes" id="UP001333102"/>
    </source>
</evidence>
<keyword evidence="2" id="KW-0378">Hydrolase</keyword>
<name>A0ABZ1BMV3_9FIRM</name>
<evidence type="ECO:0000256" key="1">
    <source>
        <dbReference type="ARBA" id="ARBA00022741"/>
    </source>
</evidence>
<dbReference type="EMBL" id="CP141614">
    <property type="protein sequence ID" value="WRP13913.1"/>
    <property type="molecule type" value="Genomic_DNA"/>
</dbReference>
<dbReference type="PANTHER" id="PTHR43309:SF3">
    <property type="entry name" value="5-OXOPROLINASE SUBUNIT C"/>
    <property type="match status" value="1"/>
</dbReference>
<dbReference type="SUPFAM" id="SSF50891">
    <property type="entry name" value="Cyclophilin-like"/>
    <property type="match status" value="1"/>
</dbReference>
<sequence length="336" mass="35452">MPWLEVLHGGLSTTVQDAGRPGYLAQGLAPAGAVDGFMLACANMLVGNPPEAAALEITLDGPVLRVVGDTVMALAAVEADWYAGETGWPLPTWEAVLARDGAVVSVGAVRRGVRAYLAVAGGIDVPPVLGSRSTHVRAGVGGLDGRPLAGATGSGGPHRGDVARWAGRSVPERLRPHRRSGPIRVMAGPQADAFSRRGLRDFFFGRFRVSARADRMGVRLEGPPIRARGGYDIVSEATAPGSVQVTGDGQPLVLLAERPTTGGYPKIATVITADLDVMGQLRPGQWVRFLEVGEAEARRALAERQRRLEAVRAHLEARPPGRPWVVVTAAGVYRVE</sequence>
<reference evidence="7" key="1">
    <citation type="submission" date="2023-12" db="EMBL/GenBank/DDBJ databases">
        <title>Novel isolates from deep terrestrial aquifers shed light on the physiology and ecology of the class Limnochordia.</title>
        <authorList>
            <person name="Karnachuk O.V."/>
            <person name="Lukina A.P."/>
            <person name="Avakyan M.R."/>
            <person name="Kadnikov V."/>
            <person name="Begmatov S."/>
            <person name="Beletsky A.V."/>
            <person name="Mardanov A.V."/>
            <person name="Ravin N.V."/>
        </authorList>
    </citation>
    <scope>NUCLEOTIDE SEQUENCE [LARGE SCALE GENOMIC DNA]</scope>
    <source>
        <strain evidence="7">LN</strain>
    </source>
</reference>
<feature type="region of interest" description="Disordered" evidence="4">
    <location>
        <begin position="140"/>
        <end position="163"/>
    </location>
</feature>
<keyword evidence="7" id="KW-1185">Reference proteome</keyword>
<accession>A0ABZ1BMV3</accession>
<dbReference type="Proteomes" id="UP001333102">
    <property type="component" value="Chromosome"/>
</dbReference>
<keyword evidence="3" id="KW-0067">ATP-binding</keyword>
<organism evidence="6 7">
    <name type="scientific">Geochorda subterranea</name>
    <dbReference type="NCBI Taxonomy" id="3109564"/>
    <lineage>
        <taxon>Bacteria</taxon>
        <taxon>Bacillati</taxon>
        <taxon>Bacillota</taxon>
        <taxon>Limnochordia</taxon>
        <taxon>Limnochordales</taxon>
        <taxon>Geochordaceae</taxon>
        <taxon>Geochorda</taxon>
    </lineage>
</organism>
<dbReference type="RefSeq" id="WP_324668176.1">
    <property type="nucleotide sequence ID" value="NZ_CP141614.1"/>
</dbReference>
<feature type="domain" description="Carboxyltransferase" evidence="5">
    <location>
        <begin position="25"/>
        <end position="307"/>
    </location>
</feature>